<dbReference type="PANTHER" id="PTHR43861">
    <property type="entry name" value="TRANS-ACONITATE 2-METHYLTRANSFERASE-RELATED"/>
    <property type="match status" value="1"/>
</dbReference>
<dbReference type="CDD" id="cd02440">
    <property type="entry name" value="AdoMet_MTases"/>
    <property type="match status" value="1"/>
</dbReference>
<dbReference type="GO" id="GO:0032259">
    <property type="term" value="P:methylation"/>
    <property type="evidence" value="ECO:0007669"/>
    <property type="project" value="UniProtKB-KW"/>
</dbReference>
<evidence type="ECO:0000313" key="3">
    <source>
        <dbReference type="Proteomes" id="UP000320146"/>
    </source>
</evidence>
<organism evidence="2 3">
    <name type="scientific">SAR86 cluster bacterium</name>
    <dbReference type="NCBI Taxonomy" id="2030880"/>
    <lineage>
        <taxon>Bacteria</taxon>
        <taxon>Pseudomonadati</taxon>
        <taxon>Pseudomonadota</taxon>
        <taxon>Gammaproteobacteria</taxon>
        <taxon>SAR86 cluster</taxon>
    </lineage>
</organism>
<dbReference type="Gene3D" id="3.40.50.150">
    <property type="entry name" value="Vaccinia Virus protein VP39"/>
    <property type="match status" value="1"/>
</dbReference>
<reference evidence="2 3" key="1">
    <citation type="submission" date="2019-02" db="EMBL/GenBank/DDBJ databases">
        <title>Prokaryotic population dynamics and viral predation in marine succession experiment using metagenomics: the confinement effect.</title>
        <authorList>
            <person name="Haro-Moreno J.M."/>
            <person name="Rodriguez-Valera F."/>
            <person name="Lopez-Perez M."/>
        </authorList>
    </citation>
    <scope>NUCLEOTIDE SEQUENCE [LARGE SCALE GENOMIC DNA]</scope>
    <source>
        <strain evidence="2">MED-G166</strain>
    </source>
</reference>
<dbReference type="GO" id="GO:0008757">
    <property type="term" value="F:S-adenosylmethionine-dependent methyltransferase activity"/>
    <property type="evidence" value="ECO:0007669"/>
    <property type="project" value="InterPro"/>
</dbReference>
<dbReference type="Pfam" id="PF08241">
    <property type="entry name" value="Methyltransf_11"/>
    <property type="match status" value="1"/>
</dbReference>
<proteinExistence type="predicted"/>
<dbReference type="InterPro" id="IPR013216">
    <property type="entry name" value="Methyltransf_11"/>
</dbReference>
<dbReference type="SUPFAM" id="SSF53335">
    <property type="entry name" value="S-adenosyl-L-methionine-dependent methyltransferases"/>
    <property type="match status" value="1"/>
</dbReference>
<dbReference type="Proteomes" id="UP000320146">
    <property type="component" value="Unassembled WGS sequence"/>
</dbReference>
<name>A0A520MS52_9GAMM</name>
<evidence type="ECO:0000313" key="2">
    <source>
        <dbReference type="EMBL" id="RZO24038.1"/>
    </source>
</evidence>
<gene>
    <name evidence="2" type="ORF">EVA99_02510</name>
</gene>
<evidence type="ECO:0000259" key="1">
    <source>
        <dbReference type="Pfam" id="PF08241"/>
    </source>
</evidence>
<dbReference type="AlphaFoldDB" id="A0A520MS52"/>
<dbReference type="EMBL" id="SHBL01000016">
    <property type="protein sequence ID" value="RZO24038.1"/>
    <property type="molecule type" value="Genomic_DNA"/>
</dbReference>
<comment type="caution">
    <text evidence="2">The sequence shown here is derived from an EMBL/GenBank/DDBJ whole genome shotgun (WGS) entry which is preliminary data.</text>
</comment>
<sequence>METFNFKSLNLKKIKTAIDVGCGNGRHLKSLGFKLSNAKIIGIDQSEKEINALLGEFQEHHCKNQNTYQFIRGDVRNIEIPDNSQDLVICSEVLEHVPNFREVLKECYRILKPGAVMLISVPSYLPESLCWMYSKEYMQTPGGHIRIFKKDFLKECFKELNLKLFKHHREHSMHSIYWILKARNNMKENDFLKSLHALLVKQMFGQAKFSLFLEKLLNPLFGKSECFYLRK</sequence>
<protein>
    <submittedName>
        <fullName evidence="2">Class I SAM-dependent methyltransferase</fullName>
    </submittedName>
</protein>
<accession>A0A520MS52</accession>
<feature type="domain" description="Methyltransferase type 11" evidence="1">
    <location>
        <begin position="18"/>
        <end position="118"/>
    </location>
</feature>
<dbReference type="InterPro" id="IPR029063">
    <property type="entry name" value="SAM-dependent_MTases_sf"/>
</dbReference>
<keyword evidence="2" id="KW-0808">Transferase</keyword>
<keyword evidence="2" id="KW-0489">Methyltransferase</keyword>